<organism evidence="3">
    <name type="scientific">freshwater metagenome</name>
    <dbReference type="NCBI Taxonomy" id="449393"/>
    <lineage>
        <taxon>unclassified sequences</taxon>
        <taxon>metagenomes</taxon>
        <taxon>ecological metagenomes</taxon>
    </lineage>
</organism>
<accession>A0A6J7VHV0</accession>
<evidence type="ECO:0000313" key="3">
    <source>
        <dbReference type="EMBL" id="CAB5077853.1"/>
    </source>
</evidence>
<dbReference type="InterPro" id="IPR036237">
    <property type="entry name" value="Xyl_isomerase-like_sf"/>
</dbReference>
<dbReference type="EMBL" id="CAFAAD010000080">
    <property type="protein sequence ID" value="CAB4795039.1"/>
    <property type="molecule type" value="Genomic_DNA"/>
</dbReference>
<reference evidence="3" key="1">
    <citation type="submission" date="2020-05" db="EMBL/GenBank/DDBJ databases">
        <authorList>
            <person name="Chiriac C."/>
            <person name="Salcher M."/>
            <person name="Ghai R."/>
            <person name="Kavagutti S V."/>
        </authorList>
    </citation>
    <scope>NUCLEOTIDE SEQUENCE</scope>
</reference>
<dbReference type="EMBL" id="CAEZXY010000016">
    <property type="protein sequence ID" value="CAB4701552.1"/>
    <property type="molecule type" value="Genomic_DNA"/>
</dbReference>
<gene>
    <name evidence="1" type="ORF">UFOPK2624_00575</name>
    <name evidence="2" type="ORF">UFOPK2969_01116</name>
    <name evidence="3" type="ORF">UFOPK4371_01202</name>
</gene>
<dbReference type="SUPFAM" id="SSF51658">
    <property type="entry name" value="Xylose isomerase-like"/>
    <property type="match status" value="1"/>
</dbReference>
<dbReference type="Gene3D" id="3.20.20.150">
    <property type="entry name" value="Divalent-metal-dependent TIM barrel enzymes"/>
    <property type="match status" value="1"/>
</dbReference>
<sequence length="287" mass="31618">MTTTPSFRRDLNMGNTWLLPEWSSGPVGDERAVLEEAKAAGYQGIQGANPALCLELGLVPVTFDIRIVPGGLVERAQQWADQGIVCSTLMVGTGMESDGEMDRLAEEVLEASASSGVPLLIETHRATMTQDMWRTLRLVERFPEIRFNGDFSHWYTGHDMPVGDMTEKIEQLAPVMERVRYMHGRIGTGGCVQIDIGEGEDDTPPVSHFRAMWTKAFEGFISNAANDAVPVADLQIGFAPELLPADFGYARKLLTPSGDLEEEGDRWEQALVLTRIANECFNSALNN</sequence>
<evidence type="ECO:0000313" key="2">
    <source>
        <dbReference type="EMBL" id="CAB4795039.1"/>
    </source>
</evidence>
<evidence type="ECO:0000313" key="1">
    <source>
        <dbReference type="EMBL" id="CAB4701552.1"/>
    </source>
</evidence>
<proteinExistence type="predicted"/>
<name>A0A6J7VHV0_9ZZZZ</name>
<dbReference type="AlphaFoldDB" id="A0A6J7VHV0"/>
<protein>
    <submittedName>
        <fullName evidence="3">Unannotated protein</fullName>
    </submittedName>
</protein>
<dbReference type="EMBL" id="CAFBRD010000069">
    <property type="protein sequence ID" value="CAB5077853.1"/>
    <property type="molecule type" value="Genomic_DNA"/>
</dbReference>